<protein>
    <submittedName>
        <fullName evidence="4">Polysaccharide deacetylase family protein</fullName>
    </submittedName>
</protein>
<dbReference type="CDD" id="cd10918">
    <property type="entry name" value="CE4_NodB_like_5s_6s"/>
    <property type="match status" value="1"/>
</dbReference>
<evidence type="ECO:0000313" key="5">
    <source>
        <dbReference type="Proteomes" id="UP000468735"/>
    </source>
</evidence>
<dbReference type="InterPro" id="IPR011330">
    <property type="entry name" value="Glyco_hydro/deAcase_b/a-brl"/>
</dbReference>
<dbReference type="OrthoDB" id="9782872at2"/>
<keyword evidence="2" id="KW-0732">Signal</keyword>
<dbReference type="PANTHER" id="PTHR34216">
    <property type="match status" value="1"/>
</dbReference>
<dbReference type="Pfam" id="PF01522">
    <property type="entry name" value="Polysacc_deac_1"/>
    <property type="match status" value="1"/>
</dbReference>
<feature type="domain" description="NodB homology" evidence="3">
    <location>
        <begin position="53"/>
        <end position="225"/>
    </location>
</feature>
<reference evidence="4 5" key="1">
    <citation type="submission" date="2019-09" db="EMBL/GenBank/DDBJ databases">
        <title>Actinomadura physcomitrii sp. nov., a novel actinomycete isolated from moss [Physcomitrium sphaericum (Ludw) Fuernr].</title>
        <authorList>
            <person name="Zhuang X."/>
            <person name="Liu C."/>
        </authorList>
    </citation>
    <scope>NUCLEOTIDE SEQUENCE [LARGE SCALE GENOMIC DNA]</scope>
    <source>
        <strain evidence="4 5">HMC1</strain>
    </source>
</reference>
<dbReference type="GO" id="GO:0016810">
    <property type="term" value="F:hydrolase activity, acting on carbon-nitrogen (but not peptide) bonds"/>
    <property type="evidence" value="ECO:0007669"/>
    <property type="project" value="InterPro"/>
</dbReference>
<dbReference type="GO" id="GO:0005576">
    <property type="term" value="C:extracellular region"/>
    <property type="evidence" value="ECO:0007669"/>
    <property type="project" value="UniProtKB-SubCell"/>
</dbReference>
<evidence type="ECO:0000256" key="2">
    <source>
        <dbReference type="ARBA" id="ARBA00022729"/>
    </source>
</evidence>
<dbReference type="Proteomes" id="UP000468735">
    <property type="component" value="Unassembled WGS sequence"/>
</dbReference>
<dbReference type="Gene3D" id="3.20.20.370">
    <property type="entry name" value="Glycoside hydrolase/deacetylase"/>
    <property type="match status" value="1"/>
</dbReference>
<evidence type="ECO:0000259" key="3">
    <source>
        <dbReference type="PROSITE" id="PS51677"/>
    </source>
</evidence>
<name>A0A6H9Z603_9ACTN</name>
<gene>
    <name evidence="4" type="ORF">F8566_10050</name>
</gene>
<dbReference type="GO" id="GO:0005975">
    <property type="term" value="P:carbohydrate metabolic process"/>
    <property type="evidence" value="ECO:0007669"/>
    <property type="project" value="InterPro"/>
</dbReference>
<evidence type="ECO:0000313" key="4">
    <source>
        <dbReference type="EMBL" id="KAB2350402.1"/>
    </source>
</evidence>
<dbReference type="AlphaFoldDB" id="A0A6H9Z603"/>
<dbReference type="PROSITE" id="PS51677">
    <property type="entry name" value="NODB"/>
    <property type="match status" value="1"/>
</dbReference>
<evidence type="ECO:0000256" key="1">
    <source>
        <dbReference type="ARBA" id="ARBA00004613"/>
    </source>
</evidence>
<dbReference type="InterPro" id="IPR051398">
    <property type="entry name" value="Polysacch_Deacetylase"/>
</dbReference>
<accession>A0A6H9Z603</accession>
<dbReference type="InterPro" id="IPR002509">
    <property type="entry name" value="NODB_dom"/>
</dbReference>
<keyword evidence="5" id="KW-1185">Reference proteome</keyword>
<proteinExistence type="predicted"/>
<sequence>MYHSVNNRAHDPHLITVSPGRFERQMSWLRSKGLRGVSMIELLHAQQAGQARRLVGLTFDDGYADFFGHAVPILARYGFTATVFMVSARIGEASAWDGGPRKPLMNEAQLRAVVRCGMEVGSHGAQHLSLPSLEDDQLEQELKQSRATLEEMLDRRVPGFAYPHGHVTRRVITAVREAGYEYGCAIWGEHPGPHAIPRTCIGEKDRQLRLQAKVARHHLRWNMRR</sequence>
<dbReference type="SUPFAM" id="SSF88713">
    <property type="entry name" value="Glycoside hydrolase/deacetylase"/>
    <property type="match status" value="1"/>
</dbReference>
<dbReference type="PANTHER" id="PTHR34216:SF3">
    <property type="entry name" value="POLY-BETA-1,6-N-ACETYL-D-GLUCOSAMINE N-DEACETYLASE"/>
    <property type="match status" value="1"/>
</dbReference>
<organism evidence="4 5">
    <name type="scientific">Actinomadura rudentiformis</name>
    <dbReference type="NCBI Taxonomy" id="359158"/>
    <lineage>
        <taxon>Bacteria</taxon>
        <taxon>Bacillati</taxon>
        <taxon>Actinomycetota</taxon>
        <taxon>Actinomycetes</taxon>
        <taxon>Streptosporangiales</taxon>
        <taxon>Thermomonosporaceae</taxon>
        <taxon>Actinomadura</taxon>
    </lineage>
</organism>
<comment type="caution">
    <text evidence="4">The sequence shown here is derived from an EMBL/GenBank/DDBJ whole genome shotgun (WGS) entry which is preliminary data.</text>
</comment>
<dbReference type="EMBL" id="WBMT01000004">
    <property type="protein sequence ID" value="KAB2350402.1"/>
    <property type="molecule type" value="Genomic_DNA"/>
</dbReference>
<comment type="subcellular location">
    <subcellularLocation>
        <location evidence="1">Secreted</location>
    </subcellularLocation>
</comment>